<organism evidence="1">
    <name type="scientific">uncultured Verrucomicrobiales bacterium HF0200_39L05</name>
    <dbReference type="NCBI Taxonomy" id="710997"/>
    <lineage>
        <taxon>Bacteria</taxon>
        <taxon>Pseudomonadati</taxon>
        <taxon>Verrucomicrobiota</taxon>
        <taxon>Verrucomicrobiia</taxon>
        <taxon>Verrucomicrobiales</taxon>
        <taxon>environmental samples</taxon>
    </lineage>
</organism>
<protein>
    <submittedName>
        <fullName evidence="1">Uncharacterized protein</fullName>
    </submittedName>
</protein>
<proteinExistence type="predicted"/>
<evidence type="ECO:0000313" key="1">
    <source>
        <dbReference type="EMBL" id="ADI18135.1"/>
    </source>
</evidence>
<dbReference type="AlphaFoldDB" id="E0XUP4"/>
<reference evidence="1" key="1">
    <citation type="journal article" date="2011" name="Environ. Microbiol.">
        <title>Time-series analyses of Monterey Bay coastal microbial picoplankton using a 'genome proxy' microarray.</title>
        <authorList>
            <person name="Rich V.I."/>
            <person name="Pham V.D."/>
            <person name="Eppley J."/>
            <person name="Shi Y."/>
            <person name="DeLong E.F."/>
        </authorList>
    </citation>
    <scope>NUCLEOTIDE SEQUENCE</scope>
</reference>
<sequence length="49" mass="5549">MSAFSLVSPPPPFTGKLLWPDYALLPCPKTSMASVYRLIANHFRRNVTR</sequence>
<name>E0XUP4_9BACT</name>
<dbReference type="EMBL" id="GU474882">
    <property type="protein sequence ID" value="ADI18135.1"/>
    <property type="molecule type" value="Genomic_DNA"/>
</dbReference>
<accession>E0XUP4</accession>